<dbReference type="EMBL" id="CAJZBQ010000037">
    <property type="protein sequence ID" value="CAG9325247.1"/>
    <property type="molecule type" value="Genomic_DNA"/>
</dbReference>
<proteinExistence type="predicted"/>
<dbReference type="PRINTS" id="PR00449">
    <property type="entry name" value="RASTRNSFRMNG"/>
</dbReference>
<gene>
    <name evidence="1" type="ORF">BSTOLATCC_MIC37991</name>
</gene>
<dbReference type="Pfam" id="PF00071">
    <property type="entry name" value="Ras"/>
    <property type="match status" value="1"/>
</dbReference>
<dbReference type="Gene3D" id="3.40.50.300">
    <property type="entry name" value="P-loop containing nucleotide triphosphate hydrolases"/>
    <property type="match status" value="1"/>
</dbReference>
<reference evidence="1" key="1">
    <citation type="submission" date="2021-09" db="EMBL/GenBank/DDBJ databases">
        <authorList>
            <consortium name="AG Swart"/>
            <person name="Singh M."/>
            <person name="Singh A."/>
            <person name="Seah K."/>
            <person name="Emmerich C."/>
        </authorList>
    </citation>
    <scope>NUCLEOTIDE SEQUENCE</scope>
    <source>
        <strain evidence="1">ATCC30299</strain>
    </source>
</reference>
<sequence length="96" mass="11276">MASETRTLMGIKANYKLAILGNCQVGKTSILTQFISSDFNERYWTTIGVGFLYKTFQLEDGLWIFCIMIYQVQKNIGVWHRAILEKLQQQLLFMMW</sequence>
<accession>A0AAU9JJJ6</accession>
<name>A0AAU9JJJ6_9CILI</name>
<dbReference type="GO" id="GO:0003924">
    <property type="term" value="F:GTPase activity"/>
    <property type="evidence" value="ECO:0007669"/>
    <property type="project" value="InterPro"/>
</dbReference>
<dbReference type="SUPFAM" id="SSF52540">
    <property type="entry name" value="P-loop containing nucleoside triphosphate hydrolases"/>
    <property type="match status" value="1"/>
</dbReference>
<comment type="caution">
    <text evidence="1">The sequence shown here is derived from an EMBL/GenBank/DDBJ whole genome shotgun (WGS) entry which is preliminary data.</text>
</comment>
<evidence type="ECO:0000313" key="1">
    <source>
        <dbReference type="EMBL" id="CAG9325247.1"/>
    </source>
</evidence>
<dbReference type="GO" id="GO:0005525">
    <property type="term" value="F:GTP binding"/>
    <property type="evidence" value="ECO:0007669"/>
    <property type="project" value="InterPro"/>
</dbReference>
<protein>
    <submittedName>
        <fullName evidence="1">Uncharacterized protein</fullName>
    </submittedName>
</protein>
<keyword evidence="2" id="KW-1185">Reference proteome</keyword>
<organism evidence="1 2">
    <name type="scientific">Blepharisma stoltei</name>
    <dbReference type="NCBI Taxonomy" id="1481888"/>
    <lineage>
        <taxon>Eukaryota</taxon>
        <taxon>Sar</taxon>
        <taxon>Alveolata</taxon>
        <taxon>Ciliophora</taxon>
        <taxon>Postciliodesmatophora</taxon>
        <taxon>Heterotrichea</taxon>
        <taxon>Heterotrichida</taxon>
        <taxon>Blepharismidae</taxon>
        <taxon>Blepharisma</taxon>
    </lineage>
</organism>
<dbReference type="InterPro" id="IPR001806">
    <property type="entry name" value="Small_GTPase"/>
</dbReference>
<dbReference type="Proteomes" id="UP001162131">
    <property type="component" value="Unassembled WGS sequence"/>
</dbReference>
<dbReference type="InterPro" id="IPR027417">
    <property type="entry name" value="P-loop_NTPase"/>
</dbReference>
<dbReference type="AlphaFoldDB" id="A0AAU9JJJ6"/>
<evidence type="ECO:0000313" key="2">
    <source>
        <dbReference type="Proteomes" id="UP001162131"/>
    </source>
</evidence>